<dbReference type="SUPFAM" id="SSF53756">
    <property type="entry name" value="UDP-Glycosyltransferase/glycogen phosphorylase"/>
    <property type="match status" value="1"/>
</dbReference>
<dbReference type="InterPro" id="IPR027627">
    <property type="entry name" value="Glycosyltransferase_put"/>
</dbReference>
<organism evidence="2 3">
    <name type="scientific">Polaromonas aquatica</name>
    <dbReference type="NCBI Taxonomy" id="332657"/>
    <lineage>
        <taxon>Bacteria</taxon>
        <taxon>Pseudomonadati</taxon>
        <taxon>Pseudomonadota</taxon>
        <taxon>Betaproteobacteria</taxon>
        <taxon>Burkholderiales</taxon>
        <taxon>Comamonadaceae</taxon>
        <taxon>Polaromonas</taxon>
    </lineage>
</organism>
<feature type="domain" description="Glycosyl transferase family 1" evidence="1">
    <location>
        <begin position="165"/>
        <end position="305"/>
    </location>
</feature>
<protein>
    <submittedName>
        <fullName evidence="2">Selenoneine biosynthesis selenosugar synthase SenB</fullName>
    </submittedName>
</protein>
<evidence type="ECO:0000313" key="2">
    <source>
        <dbReference type="EMBL" id="MFC6283390.1"/>
    </source>
</evidence>
<dbReference type="InterPro" id="IPR052622">
    <property type="entry name" value="Glycosyltransferase_G1"/>
</dbReference>
<evidence type="ECO:0000313" key="3">
    <source>
        <dbReference type="Proteomes" id="UP001596270"/>
    </source>
</evidence>
<dbReference type="EMBL" id="JBHSRS010000083">
    <property type="protein sequence ID" value="MFC6283390.1"/>
    <property type="molecule type" value="Genomic_DNA"/>
</dbReference>
<dbReference type="RefSeq" id="WP_371437623.1">
    <property type="nucleotide sequence ID" value="NZ_JBHSRS010000083.1"/>
</dbReference>
<dbReference type="PANTHER" id="PTHR46660">
    <property type="match status" value="1"/>
</dbReference>
<keyword evidence="3" id="KW-1185">Reference proteome</keyword>
<dbReference type="NCBIfam" id="TIGR04348">
    <property type="entry name" value="selenoneine biosynthesis selenosugar synthase SenB"/>
    <property type="match status" value="1"/>
</dbReference>
<comment type="caution">
    <text evidence="2">The sequence shown here is derived from an EMBL/GenBank/DDBJ whole genome shotgun (WGS) entry which is preliminary data.</text>
</comment>
<sequence length="353" mass="38351">MSAAAVAREPDDEEGMESEATTLVLVSPAMAEANNGNWHTAHRWAQFLSGHCDIALCKDWQAPACLPPRAGTPQAMIALHARRSADSIRAWANTCPGKPLIVVLTGTDLYRDIHNDVPAQQSLALATHLVVLQQDGLAALPAAWHGKTQVIYQSAPALQPARKSSRNFRAVMVGHLREEKGPLTFMQAATHDFMPGIYFDQIGQALEPRFAEAAQATALRAPRYRWLGGMGRAATRQRIKRAHVLVNCSQMEGGAQVILEAVQSGTPVLASRIGGNVGMLGTDYAGYFAHGNDTQLAGLVRRCAAEPDFLALLQKQCRLRAPLFDPQEERRLVINLVDSALRSPDHSARPARP</sequence>
<name>A0ABW1U1M0_9BURK</name>
<dbReference type="CDD" id="cd03801">
    <property type="entry name" value="GT4_PimA-like"/>
    <property type="match status" value="1"/>
</dbReference>
<dbReference type="Pfam" id="PF00534">
    <property type="entry name" value="Glycos_transf_1"/>
    <property type="match status" value="1"/>
</dbReference>
<gene>
    <name evidence="2" type="primary">senB</name>
    <name evidence="2" type="ORF">ACFQND_19360</name>
</gene>
<dbReference type="InterPro" id="IPR001296">
    <property type="entry name" value="Glyco_trans_1"/>
</dbReference>
<dbReference type="Gene3D" id="3.40.50.2000">
    <property type="entry name" value="Glycogen Phosphorylase B"/>
    <property type="match status" value="2"/>
</dbReference>
<proteinExistence type="predicted"/>
<evidence type="ECO:0000259" key="1">
    <source>
        <dbReference type="Pfam" id="PF00534"/>
    </source>
</evidence>
<dbReference type="Proteomes" id="UP001596270">
    <property type="component" value="Unassembled WGS sequence"/>
</dbReference>
<accession>A0ABW1U1M0</accession>
<dbReference type="PANTHER" id="PTHR46660:SF2">
    <property type="entry name" value="GLYCOSYLTRANSFERASE 1 DOMAIN-CONTAINING PROTEIN 1"/>
    <property type="match status" value="1"/>
</dbReference>
<reference evidence="3" key="1">
    <citation type="journal article" date="2019" name="Int. J. Syst. Evol. Microbiol.">
        <title>The Global Catalogue of Microorganisms (GCM) 10K type strain sequencing project: providing services to taxonomists for standard genome sequencing and annotation.</title>
        <authorList>
            <consortium name="The Broad Institute Genomics Platform"/>
            <consortium name="The Broad Institute Genome Sequencing Center for Infectious Disease"/>
            <person name="Wu L."/>
            <person name="Ma J."/>
        </authorList>
    </citation>
    <scope>NUCLEOTIDE SEQUENCE [LARGE SCALE GENOMIC DNA]</scope>
    <source>
        <strain evidence="3">CCUG 39402</strain>
    </source>
</reference>